<comment type="catalytic activity">
    <reaction evidence="9 10">
        <text>4 Fe(II)-[cytochrome c] + O2 + 8 H(+)(in) = 4 Fe(III)-[cytochrome c] + 2 H2O + 4 H(+)(out)</text>
        <dbReference type="Rhea" id="RHEA:11436"/>
        <dbReference type="Rhea" id="RHEA-COMP:10350"/>
        <dbReference type="Rhea" id="RHEA-COMP:14399"/>
        <dbReference type="ChEBI" id="CHEBI:15377"/>
        <dbReference type="ChEBI" id="CHEBI:15378"/>
        <dbReference type="ChEBI" id="CHEBI:15379"/>
        <dbReference type="ChEBI" id="CHEBI:29033"/>
        <dbReference type="ChEBI" id="CHEBI:29034"/>
        <dbReference type="EC" id="7.1.1.9"/>
    </reaction>
</comment>
<dbReference type="EMBL" id="LOMZ01000001">
    <property type="protein sequence ID" value="PLC12718.1"/>
    <property type="molecule type" value="Genomic_DNA"/>
</dbReference>
<evidence type="ECO:0000256" key="8">
    <source>
        <dbReference type="ARBA" id="ARBA00023136"/>
    </source>
</evidence>
<evidence type="ECO:0000256" key="2">
    <source>
        <dbReference type="ARBA" id="ARBA00004651"/>
    </source>
</evidence>
<evidence type="ECO:0000313" key="16">
    <source>
        <dbReference type="Proteomes" id="UP000234632"/>
    </source>
</evidence>
<reference evidence="13 17" key="3">
    <citation type="submission" date="2019-07" db="EMBL/GenBank/DDBJ databases">
        <title>Whole genome shotgun sequence of Kocuria flava NBRC 107626.</title>
        <authorList>
            <person name="Hosoyama A."/>
            <person name="Uohara A."/>
            <person name="Ohji S."/>
            <person name="Ichikawa N."/>
        </authorList>
    </citation>
    <scope>NUCLEOTIDE SEQUENCE [LARGE SCALE GENOMIC DNA]</scope>
    <source>
        <strain evidence="13 17">NBRC 107626</strain>
    </source>
</reference>
<comment type="function">
    <text evidence="1 10">Part of cytochrome c oxidase, its function is unknown.</text>
</comment>
<dbReference type="GO" id="GO:0022900">
    <property type="term" value="P:electron transport chain"/>
    <property type="evidence" value="ECO:0007669"/>
    <property type="project" value="InterPro"/>
</dbReference>
<keyword evidence="17" id="KW-1185">Reference proteome</keyword>
<evidence type="ECO:0000256" key="5">
    <source>
        <dbReference type="ARBA" id="ARBA00022692"/>
    </source>
</evidence>
<evidence type="ECO:0000256" key="11">
    <source>
        <dbReference type="SAM" id="Phobius"/>
    </source>
</evidence>
<reference evidence="14 16" key="2">
    <citation type="submission" date="2015-12" db="EMBL/GenBank/DDBJ databases">
        <authorList>
            <person name="Shamseldin A."/>
            <person name="Moawad H."/>
            <person name="Abd El-Rahim W.M."/>
            <person name="Sadowsky M.J."/>
        </authorList>
    </citation>
    <scope>NUCLEOTIDE SEQUENCE [LARGE SCALE GENOMIC DNA]</scope>
    <source>
        <strain evidence="14 16">S43</strain>
    </source>
</reference>
<dbReference type="GO" id="GO:0004129">
    <property type="term" value="F:cytochrome-c oxidase activity"/>
    <property type="evidence" value="ECO:0007669"/>
    <property type="project" value="UniProtKB-EC"/>
</dbReference>
<dbReference type="KEGG" id="kfv:AS188_10925"/>
<evidence type="ECO:0000256" key="7">
    <source>
        <dbReference type="ARBA" id="ARBA00022989"/>
    </source>
</evidence>
<dbReference type="InterPro" id="IPR021050">
    <property type="entry name" value="Cyt_c_oxidase_su4_actinobac"/>
</dbReference>
<feature type="transmembrane region" description="Helical" evidence="11">
    <location>
        <begin position="107"/>
        <end position="125"/>
    </location>
</feature>
<dbReference type="OrthoDB" id="5244617at2"/>
<evidence type="ECO:0000256" key="3">
    <source>
        <dbReference type="ARBA" id="ARBA00006870"/>
    </source>
</evidence>
<dbReference type="AlphaFoldDB" id="A0A0U3HXS8"/>
<gene>
    <name evidence="12" type="ORF">AS188_10925</name>
    <name evidence="14" type="ORF">AUQ48_11435</name>
    <name evidence="13" type="ORF">KFL01_25530</name>
</gene>
<feature type="transmembrane region" description="Helical" evidence="11">
    <location>
        <begin position="31"/>
        <end position="53"/>
    </location>
</feature>
<evidence type="ECO:0000313" key="15">
    <source>
        <dbReference type="Proteomes" id="UP000057181"/>
    </source>
</evidence>
<organism evidence="12 15">
    <name type="scientific">Kocuria flava</name>
    <dbReference type="NCBI Taxonomy" id="446860"/>
    <lineage>
        <taxon>Bacteria</taxon>
        <taxon>Bacillati</taxon>
        <taxon>Actinomycetota</taxon>
        <taxon>Actinomycetes</taxon>
        <taxon>Micrococcales</taxon>
        <taxon>Micrococcaceae</taxon>
        <taxon>Kocuria</taxon>
    </lineage>
</organism>
<evidence type="ECO:0000256" key="1">
    <source>
        <dbReference type="ARBA" id="ARBA00002536"/>
    </source>
</evidence>
<evidence type="ECO:0000313" key="12">
    <source>
        <dbReference type="EMBL" id="ALU40176.1"/>
    </source>
</evidence>
<dbReference type="Proteomes" id="UP000234632">
    <property type="component" value="Unassembled WGS sequence"/>
</dbReference>
<keyword evidence="7 11" id="KW-1133">Transmembrane helix</keyword>
<feature type="transmembrane region" description="Helical" evidence="11">
    <location>
        <begin position="7"/>
        <end position="25"/>
    </location>
</feature>
<comment type="similarity">
    <text evidence="3 10">Belongs to the cytochrome c oxidase bacterial subunit CtaF family.</text>
</comment>
<keyword evidence="8 10" id="KW-0472">Membrane</keyword>
<evidence type="ECO:0000256" key="10">
    <source>
        <dbReference type="PIRNR" id="PIRNR017385"/>
    </source>
</evidence>
<dbReference type="EMBL" id="BJZR01000097">
    <property type="protein sequence ID" value="GEO93247.1"/>
    <property type="molecule type" value="Genomic_DNA"/>
</dbReference>
<dbReference type="Proteomes" id="UP000057181">
    <property type="component" value="Chromosome"/>
</dbReference>
<keyword evidence="4 10" id="KW-1003">Cell membrane</keyword>
<evidence type="ECO:0000313" key="14">
    <source>
        <dbReference type="EMBL" id="PLC12718.1"/>
    </source>
</evidence>
<sequence>MKLSIKLFVLLGVFTLIVAVVYGFLTQFQELVGFPALLATSAMSFMLAVYLWLTERSTGGILPEDKLDGEIVESAGEYGHFSPWSWWPIALGAGAALGVIALAMGWWIMMLALPLVAVALVGLIFEYSRGDHAH</sequence>
<evidence type="ECO:0000313" key="13">
    <source>
        <dbReference type="EMBL" id="GEO93247.1"/>
    </source>
</evidence>
<dbReference type="PIRSF" id="PIRSF017385">
    <property type="entry name" value="CtaF"/>
    <property type="match status" value="1"/>
</dbReference>
<proteinExistence type="inferred from homology"/>
<comment type="subunit">
    <text evidence="10">Associates with subunits I, II and III to form cytochrome c oxidase.</text>
</comment>
<evidence type="ECO:0000256" key="6">
    <source>
        <dbReference type="ARBA" id="ARBA00022967"/>
    </source>
</evidence>
<dbReference type="GO" id="GO:0005886">
    <property type="term" value="C:plasma membrane"/>
    <property type="evidence" value="ECO:0007669"/>
    <property type="project" value="UniProtKB-SubCell"/>
</dbReference>
<evidence type="ECO:0000256" key="4">
    <source>
        <dbReference type="ARBA" id="ARBA00022475"/>
    </source>
</evidence>
<dbReference type="EC" id="7.1.1.9" evidence="10"/>
<reference evidence="12 15" key="1">
    <citation type="submission" date="2015-11" db="EMBL/GenBank/DDBJ databases">
        <title>Complete Genome Sequence of Kocuria flava strain HO-9041.</title>
        <authorList>
            <person name="Zhou M."/>
            <person name="Dai J."/>
        </authorList>
    </citation>
    <scope>NUCLEOTIDE SEQUENCE [LARGE SCALE GENOMIC DNA]</scope>
    <source>
        <strain evidence="12 15">HO-9041</strain>
    </source>
</reference>
<comment type="subcellular location">
    <subcellularLocation>
        <location evidence="2">Cell membrane</location>
        <topology evidence="2">Multi-pass membrane protein</topology>
    </subcellularLocation>
</comment>
<dbReference type="Proteomes" id="UP000321155">
    <property type="component" value="Unassembled WGS sequence"/>
</dbReference>
<accession>A0A0U3HXS8</accession>
<name>A0A0U3HXS8_9MICC</name>
<dbReference type="RefSeq" id="WP_058858877.1">
    <property type="nucleotide sequence ID" value="NZ_BJZR01000097.1"/>
</dbReference>
<evidence type="ECO:0000313" key="17">
    <source>
        <dbReference type="Proteomes" id="UP000321155"/>
    </source>
</evidence>
<feature type="transmembrane region" description="Helical" evidence="11">
    <location>
        <begin position="84"/>
        <end position="101"/>
    </location>
</feature>
<dbReference type="EMBL" id="CP013254">
    <property type="protein sequence ID" value="ALU40176.1"/>
    <property type="molecule type" value="Genomic_DNA"/>
</dbReference>
<evidence type="ECO:0000256" key="9">
    <source>
        <dbReference type="ARBA" id="ARBA00047816"/>
    </source>
</evidence>
<protein>
    <recommendedName>
        <fullName evidence="10">Cytochrome c oxidase polypeptide 4</fullName>
        <ecNumber evidence="10">7.1.1.9</ecNumber>
    </recommendedName>
    <alternativeName>
        <fullName evidence="10">Cytochrome aa3 subunit 4</fullName>
    </alternativeName>
    <alternativeName>
        <fullName evidence="10">Cytochrome c oxidase polypeptide IV</fullName>
    </alternativeName>
</protein>
<keyword evidence="6 10" id="KW-1278">Translocase</keyword>
<dbReference type="STRING" id="446860.AS188_10925"/>
<keyword evidence="5 11" id="KW-0812">Transmembrane</keyword>
<dbReference type="Pfam" id="PF12270">
    <property type="entry name" value="Cyt_c_ox_IV"/>
    <property type="match status" value="1"/>
</dbReference>